<dbReference type="RefSeq" id="WP_041059700.1">
    <property type="nucleotide sequence ID" value="NZ_JXRR01000017.1"/>
</dbReference>
<dbReference type="PATRIC" id="fig|220754.4.peg.2832"/>
<accession>A0A0C2VQ53</accession>
<evidence type="ECO:0000256" key="1">
    <source>
        <dbReference type="SAM" id="Phobius"/>
    </source>
</evidence>
<dbReference type="EMBL" id="JXRR01000017">
    <property type="protein sequence ID" value="KIL46143.1"/>
    <property type="molecule type" value="Genomic_DNA"/>
</dbReference>
<dbReference type="Proteomes" id="UP000031972">
    <property type="component" value="Unassembled WGS sequence"/>
</dbReference>
<dbReference type="OrthoDB" id="2665815at2"/>
<dbReference type="InterPro" id="IPR009708">
    <property type="entry name" value="Phage_A118_holin/antiholin"/>
</dbReference>
<proteinExistence type="predicted"/>
<keyword evidence="1" id="KW-0812">Transmembrane</keyword>
<dbReference type="Pfam" id="PF06946">
    <property type="entry name" value="Phage_holin_5_1"/>
    <property type="match status" value="1"/>
</dbReference>
<feature type="transmembrane region" description="Helical" evidence="1">
    <location>
        <begin position="33"/>
        <end position="49"/>
    </location>
</feature>
<keyword evidence="1" id="KW-0472">Membrane</keyword>
<protein>
    <submittedName>
        <fullName evidence="2">Holin</fullName>
    </submittedName>
</protein>
<evidence type="ECO:0000313" key="2">
    <source>
        <dbReference type="EMBL" id="KIL46143.1"/>
    </source>
</evidence>
<name>A0A0C2VQ53_9BACL</name>
<sequence length="89" mass="9522">MTAVLIFATVIAPIVLAAIEVIKRTAPIPKNYLPLIALAVGIFIGYAASQFTDLDTTLRLWAGAFAGLSATGLFELTNKREGVTKEENE</sequence>
<gene>
    <name evidence="2" type="ORF">KR50_28180</name>
</gene>
<keyword evidence="3" id="KW-1185">Reference proteome</keyword>
<organism evidence="2 3">
    <name type="scientific">Jeotgalibacillus campisalis</name>
    <dbReference type="NCBI Taxonomy" id="220754"/>
    <lineage>
        <taxon>Bacteria</taxon>
        <taxon>Bacillati</taxon>
        <taxon>Bacillota</taxon>
        <taxon>Bacilli</taxon>
        <taxon>Bacillales</taxon>
        <taxon>Caryophanaceae</taxon>
        <taxon>Jeotgalibacillus</taxon>
    </lineage>
</organism>
<reference evidence="2 3" key="1">
    <citation type="submission" date="2015-01" db="EMBL/GenBank/DDBJ databases">
        <title>Jeotgalibacillus campisalis genome sequencing.</title>
        <authorList>
            <person name="Goh K.M."/>
            <person name="Chan K.-G."/>
            <person name="Yaakop A.S."/>
            <person name="Ee R."/>
            <person name="Gan H.M."/>
            <person name="Chan C.S."/>
        </authorList>
    </citation>
    <scope>NUCLEOTIDE SEQUENCE [LARGE SCALE GENOMIC DNA]</scope>
    <source>
        <strain evidence="2 3">SF-57</strain>
    </source>
</reference>
<evidence type="ECO:0000313" key="3">
    <source>
        <dbReference type="Proteomes" id="UP000031972"/>
    </source>
</evidence>
<comment type="caution">
    <text evidence="2">The sequence shown here is derived from an EMBL/GenBank/DDBJ whole genome shotgun (WGS) entry which is preliminary data.</text>
</comment>
<dbReference type="AlphaFoldDB" id="A0A0C2VQ53"/>
<keyword evidence="1" id="KW-1133">Transmembrane helix</keyword>